<evidence type="ECO:0000256" key="11">
    <source>
        <dbReference type="SAM" id="SignalP"/>
    </source>
</evidence>
<feature type="domain" description="Malectin-like" evidence="12">
    <location>
        <begin position="39"/>
        <end position="283"/>
    </location>
</feature>
<evidence type="ECO:0000256" key="6">
    <source>
        <dbReference type="ARBA" id="ARBA00022741"/>
    </source>
</evidence>
<keyword evidence="2" id="KW-0723">Serine/threonine-protein kinase</keyword>
<dbReference type="FunFam" id="2.60.120.430:FF:000005">
    <property type="entry name" value="Putative receptor-like protein kinase"/>
    <property type="match status" value="1"/>
</dbReference>
<reference evidence="13" key="2">
    <citation type="submission" date="2020-03" db="EMBL/GenBank/DDBJ databases">
        <title>Walnut 2.0.</title>
        <authorList>
            <person name="Marrano A."/>
            <person name="Britton M."/>
            <person name="Zimin A.V."/>
            <person name="Zaini P.A."/>
            <person name="Workman R."/>
            <person name="Puiu D."/>
            <person name="Bianco L."/>
            <person name="Allen B.J."/>
            <person name="Troggio M."/>
            <person name="Leslie C.A."/>
            <person name="Timp W."/>
            <person name="Dendekar A."/>
            <person name="Salzberg S.L."/>
            <person name="Neale D.B."/>
        </authorList>
    </citation>
    <scope>NUCLEOTIDE SEQUENCE</scope>
    <source>
        <tissue evidence="13">Leaves</tissue>
    </source>
</reference>
<dbReference type="GO" id="GO:0005524">
    <property type="term" value="F:ATP binding"/>
    <property type="evidence" value="ECO:0007669"/>
    <property type="project" value="UniProtKB-KW"/>
</dbReference>
<evidence type="ECO:0000313" key="14">
    <source>
        <dbReference type="Proteomes" id="UP000619265"/>
    </source>
</evidence>
<evidence type="ECO:0000256" key="8">
    <source>
        <dbReference type="ARBA" id="ARBA00022989"/>
    </source>
</evidence>
<accession>A0A834CT04</accession>
<dbReference type="InterPro" id="IPR045272">
    <property type="entry name" value="ANXUR1/2-like"/>
</dbReference>
<dbReference type="Gene3D" id="2.60.120.430">
    <property type="entry name" value="Galactose-binding lectin"/>
    <property type="match status" value="1"/>
</dbReference>
<organism evidence="13 14">
    <name type="scientific">Juglans regia</name>
    <name type="common">English walnut</name>
    <dbReference type="NCBI Taxonomy" id="51240"/>
    <lineage>
        <taxon>Eukaryota</taxon>
        <taxon>Viridiplantae</taxon>
        <taxon>Streptophyta</taxon>
        <taxon>Embryophyta</taxon>
        <taxon>Tracheophyta</taxon>
        <taxon>Spermatophyta</taxon>
        <taxon>Magnoliopsida</taxon>
        <taxon>eudicotyledons</taxon>
        <taxon>Gunneridae</taxon>
        <taxon>Pentapetalae</taxon>
        <taxon>rosids</taxon>
        <taxon>fabids</taxon>
        <taxon>Fagales</taxon>
        <taxon>Juglandaceae</taxon>
        <taxon>Juglans</taxon>
    </lineage>
</organism>
<dbReference type="GO" id="GO:0004674">
    <property type="term" value="F:protein serine/threonine kinase activity"/>
    <property type="evidence" value="ECO:0007669"/>
    <property type="project" value="UniProtKB-KW"/>
</dbReference>
<keyword evidence="9" id="KW-0472">Membrane</keyword>
<dbReference type="EMBL" id="LIHL02000007">
    <property type="protein sequence ID" value="KAF5463731.1"/>
    <property type="molecule type" value="Genomic_DNA"/>
</dbReference>
<evidence type="ECO:0000259" key="12">
    <source>
        <dbReference type="Pfam" id="PF12819"/>
    </source>
</evidence>
<keyword evidence="6" id="KW-0547">Nucleotide-binding</keyword>
<dbReference type="AlphaFoldDB" id="A0A834CT04"/>
<evidence type="ECO:0000256" key="5">
    <source>
        <dbReference type="ARBA" id="ARBA00022729"/>
    </source>
</evidence>
<evidence type="ECO:0000256" key="2">
    <source>
        <dbReference type="ARBA" id="ARBA00022527"/>
    </source>
</evidence>
<sequence length="285" mass="32354">MELLSSHKLPFRLCLLLPLHITSLMLLSSAYSLPDNYFINCGAHSNTTINDTRVFVGDRGFLVRKGETVKNSNSSASSSPDLYQTARIFKHPSSYKFHINQDGTYFIRLHFFVFSSRDTDLSAARFNVSVSVSGLSLLTNYSFRDVTSSPKIEEFLLTIPKGEFNIYFIPYEPTSSAFVNAIEVFLGPESFISDKTPYITSQGAKSNYNVLTSKVLHKVHRIDVGSTSTSKPDDLWRNWDPDVHYLQSPESETDDQPKTEMPHYVPERITEYIAPAFVYQTARQF</sequence>
<dbReference type="InterPro" id="IPR024788">
    <property type="entry name" value="Malectin-like_Carb-bd_dom"/>
</dbReference>
<keyword evidence="2" id="KW-0418">Kinase</keyword>
<keyword evidence="7" id="KW-0067">ATP-binding</keyword>
<evidence type="ECO:0000256" key="1">
    <source>
        <dbReference type="ARBA" id="ARBA00004479"/>
    </source>
</evidence>
<gene>
    <name evidence="13" type="ORF">F2P56_013873</name>
</gene>
<dbReference type="GO" id="GO:0016020">
    <property type="term" value="C:membrane"/>
    <property type="evidence" value="ECO:0007669"/>
    <property type="project" value="UniProtKB-SubCell"/>
</dbReference>
<evidence type="ECO:0000256" key="10">
    <source>
        <dbReference type="ARBA" id="ARBA00023180"/>
    </source>
</evidence>
<comment type="caution">
    <text evidence="13">The sequence shown here is derived from an EMBL/GenBank/DDBJ whole genome shotgun (WGS) entry which is preliminary data.</text>
</comment>
<keyword evidence="5 11" id="KW-0732">Signal</keyword>
<evidence type="ECO:0000256" key="3">
    <source>
        <dbReference type="ARBA" id="ARBA00022679"/>
    </source>
</evidence>
<evidence type="ECO:0000256" key="9">
    <source>
        <dbReference type="ARBA" id="ARBA00023136"/>
    </source>
</evidence>
<keyword evidence="4" id="KW-0812">Transmembrane</keyword>
<feature type="signal peptide" evidence="11">
    <location>
        <begin position="1"/>
        <end position="32"/>
    </location>
</feature>
<feature type="chain" id="PRO_5032722360" description="Malectin-like domain-containing protein" evidence="11">
    <location>
        <begin position="33"/>
        <end position="285"/>
    </location>
</feature>
<dbReference type="Proteomes" id="UP000619265">
    <property type="component" value="Unassembled WGS sequence"/>
</dbReference>
<proteinExistence type="predicted"/>
<comment type="subcellular location">
    <subcellularLocation>
        <location evidence="1">Membrane</location>
        <topology evidence="1">Single-pass type I membrane protein</topology>
    </subcellularLocation>
</comment>
<dbReference type="Pfam" id="PF12819">
    <property type="entry name" value="Malectin_like"/>
    <property type="match status" value="1"/>
</dbReference>
<name>A0A834CT04_JUGRE</name>
<dbReference type="GO" id="GO:0004714">
    <property type="term" value="F:transmembrane receptor protein tyrosine kinase activity"/>
    <property type="evidence" value="ECO:0007669"/>
    <property type="project" value="InterPro"/>
</dbReference>
<evidence type="ECO:0000256" key="7">
    <source>
        <dbReference type="ARBA" id="ARBA00022840"/>
    </source>
</evidence>
<evidence type="ECO:0000256" key="4">
    <source>
        <dbReference type="ARBA" id="ARBA00022692"/>
    </source>
</evidence>
<reference evidence="13" key="1">
    <citation type="submission" date="2015-10" db="EMBL/GenBank/DDBJ databases">
        <authorList>
            <person name="Martinez-Garcia P.J."/>
            <person name="Crepeau M.W."/>
            <person name="Puiu D."/>
            <person name="Gonzalez-Ibeas D."/>
            <person name="Whalen J."/>
            <person name="Stevens K."/>
            <person name="Paul R."/>
            <person name="Butterfield T."/>
            <person name="Britton M."/>
            <person name="Reagan R."/>
            <person name="Chakraborty S."/>
            <person name="Walawage S.L."/>
            <person name="Vasquez-Gross H.A."/>
            <person name="Cardeno C."/>
            <person name="Famula R."/>
            <person name="Pratt K."/>
            <person name="Kuruganti S."/>
            <person name="Aradhya M.K."/>
            <person name="Leslie C.A."/>
            <person name="Dandekar A.M."/>
            <person name="Salzberg S.L."/>
            <person name="Wegrzyn J.L."/>
            <person name="Langley C.H."/>
            <person name="Neale D.B."/>
        </authorList>
    </citation>
    <scope>NUCLEOTIDE SEQUENCE</scope>
    <source>
        <tissue evidence="13">Leaves</tissue>
    </source>
</reference>
<keyword evidence="8" id="KW-1133">Transmembrane helix</keyword>
<protein>
    <recommendedName>
        <fullName evidence="12">Malectin-like domain-containing protein</fullName>
    </recommendedName>
</protein>
<dbReference type="Gramene" id="Jr07_01370_p1">
    <property type="protein sequence ID" value="cds.Jr07_01370_p1"/>
    <property type="gene ID" value="Jr07_01370"/>
</dbReference>
<keyword evidence="3" id="KW-0808">Transferase</keyword>
<evidence type="ECO:0000313" key="13">
    <source>
        <dbReference type="EMBL" id="KAF5463731.1"/>
    </source>
</evidence>
<dbReference type="PANTHER" id="PTHR34590">
    <property type="entry name" value="OS03G0124300 PROTEIN-RELATED"/>
    <property type="match status" value="1"/>
</dbReference>
<dbReference type="PANTHER" id="PTHR34590:SF12">
    <property type="entry name" value="CARBOHYDRATE-BINDING PROTEIN OF THE ER PROTEIN"/>
    <property type="match status" value="1"/>
</dbReference>
<keyword evidence="10" id="KW-0325">Glycoprotein</keyword>